<dbReference type="PANTHER" id="PTHR31394:SF1">
    <property type="entry name" value="TRANSMEMBRANE PROTEIN 199"/>
    <property type="match status" value="1"/>
</dbReference>
<evidence type="ECO:0000256" key="6">
    <source>
        <dbReference type="SAM" id="MobiDB-lite"/>
    </source>
</evidence>
<feature type="compositionally biased region" description="Basic and acidic residues" evidence="6">
    <location>
        <begin position="375"/>
        <end position="399"/>
    </location>
</feature>
<dbReference type="EMBL" id="KI669492">
    <property type="protein sequence ID" value="OCF38156.1"/>
    <property type="molecule type" value="Genomic_DNA"/>
</dbReference>
<dbReference type="GO" id="GO:0005789">
    <property type="term" value="C:endoplasmic reticulum membrane"/>
    <property type="evidence" value="ECO:0007669"/>
    <property type="project" value="UniProtKB-SubCell"/>
</dbReference>
<dbReference type="Proteomes" id="UP000092666">
    <property type="component" value="Unassembled WGS sequence"/>
</dbReference>
<feature type="transmembrane region" description="Helical" evidence="7">
    <location>
        <begin position="254"/>
        <end position="274"/>
    </location>
</feature>
<reference evidence="8 9" key="1">
    <citation type="submission" date="2013-07" db="EMBL/GenBank/DDBJ databases">
        <title>The Genome Sequence of Cryptococcus heveanensis BCC8398.</title>
        <authorList>
            <consortium name="The Broad Institute Genome Sequencing Platform"/>
            <person name="Cuomo C."/>
            <person name="Litvintseva A."/>
            <person name="Chen Y."/>
            <person name="Heitman J."/>
            <person name="Sun S."/>
            <person name="Springer D."/>
            <person name="Dromer F."/>
            <person name="Young S.K."/>
            <person name="Zeng Q."/>
            <person name="Gargeya S."/>
            <person name="Fitzgerald M."/>
            <person name="Abouelleil A."/>
            <person name="Alvarado L."/>
            <person name="Berlin A.M."/>
            <person name="Chapman S.B."/>
            <person name="Dewar J."/>
            <person name="Goldberg J."/>
            <person name="Griggs A."/>
            <person name="Gujja S."/>
            <person name="Hansen M."/>
            <person name="Howarth C."/>
            <person name="Imamovic A."/>
            <person name="Larimer J."/>
            <person name="McCowan C."/>
            <person name="Murphy C."/>
            <person name="Pearson M."/>
            <person name="Priest M."/>
            <person name="Roberts A."/>
            <person name="Saif S."/>
            <person name="Shea T."/>
            <person name="Sykes S."/>
            <person name="Wortman J."/>
            <person name="Nusbaum C."/>
            <person name="Birren B."/>
        </authorList>
    </citation>
    <scope>NUCLEOTIDE SEQUENCE [LARGE SCALE GENOMIC DNA]</scope>
    <source>
        <strain evidence="8 9">BCC8398</strain>
    </source>
</reference>
<dbReference type="InterPro" id="IPR021013">
    <property type="entry name" value="ATPase_Vma12"/>
</dbReference>
<sequence length="424" mass="46317">MSTSTLLTLPPHLRDTIQQLVSSSSGVRVDLPTDLRDDLIQTLSGTGETDDTSPARKPFSRGEEGLISDDFDAGHQRSGSERESESESESRAGGRKKTRSAPSSVVLAKANNNAPSEPRPWPRQQLGHEPEHGNEDGDGDSSGEASKRDEEANDEQEEDEDEKVDTIPLDLVERLSRWCSTEQGRRSLQKAKVDPIKYSVVSLMAGTEVYIPPYELERLRAAENPDKPNPYLPSYFSPSPPSLGSEYRALIKQLTTALNIIFSIIGSAAAVYVASTSGAGYTRETAVLLAVLTGAVVGLADLGLVVIFSKRLEGSRKERFENSVKALKGSGKVDEPTEDQMELERKTEEGDGTNRIGSHEGDADVDEVGSKSRNARIDDDKEDAQDHEVQLHTGTDGRGESAQTTSMEKRQVNVRLRRKKLDEA</sequence>
<evidence type="ECO:0000256" key="4">
    <source>
        <dbReference type="ARBA" id="ARBA00022989"/>
    </source>
</evidence>
<feature type="compositionally biased region" description="Acidic residues" evidence="6">
    <location>
        <begin position="151"/>
        <end position="163"/>
    </location>
</feature>
<feature type="compositionally biased region" description="Basic and acidic residues" evidence="6">
    <location>
        <begin position="126"/>
        <end position="135"/>
    </location>
</feature>
<protein>
    <recommendedName>
        <fullName evidence="10">Endoplasmic reticulum-based factor for assembly of V-ATPase</fullName>
    </recommendedName>
</protein>
<dbReference type="Pfam" id="PF11712">
    <property type="entry name" value="Vma12"/>
    <property type="match status" value="1"/>
</dbReference>
<evidence type="ECO:0000256" key="7">
    <source>
        <dbReference type="SAM" id="Phobius"/>
    </source>
</evidence>
<feature type="region of interest" description="Disordered" evidence="6">
    <location>
        <begin position="39"/>
        <end position="167"/>
    </location>
</feature>
<evidence type="ECO:0000313" key="9">
    <source>
        <dbReference type="Proteomes" id="UP000092666"/>
    </source>
</evidence>
<dbReference type="GO" id="GO:0070072">
    <property type="term" value="P:vacuolar proton-transporting V-type ATPase complex assembly"/>
    <property type="evidence" value="ECO:0007669"/>
    <property type="project" value="InterPro"/>
</dbReference>
<keyword evidence="9" id="KW-1185">Reference proteome</keyword>
<accession>A0A1B9H4G0</accession>
<feature type="region of interest" description="Disordered" evidence="6">
    <location>
        <begin position="328"/>
        <end position="424"/>
    </location>
</feature>
<reference evidence="9" key="2">
    <citation type="submission" date="2013-12" db="EMBL/GenBank/DDBJ databases">
        <title>Evolution of pathogenesis and genome organization in the Tremellales.</title>
        <authorList>
            <person name="Cuomo C."/>
            <person name="Litvintseva A."/>
            <person name="Heitman J."/>
            <person name="Chen Y."/>
            <person name="Sun S."/>
            <person name="Springer D."/>
            <person name="Dromer F."/>
            <person name="Young S."/>
            <person name="Zeng Q."/>
            <person name="Chapman S."/>
            <person name="Gujja S."/>
            <person name="Saif S."/>
            <person name="Birren B."/>
        </authorList>
    </citation>
    <scope>NUCLEOTIDE SEQUENCE [LARGE SCALE GENOMIC DNA]</scope>
    <source>
        <strain evidence="9">BCC8398</strain>
    </source>
</reference>
<gene>
    <name evidence="8" type="ORF">I316_00380</name>
</gene>
<evidence type="ECO:0000256" key="3">
    <source>
        <dbReference type="ARBA" id="ARBA00022824"/>
    </source>
</evidence>
<dbReference type="AlphaFoldDB" id="A0A1B9H4G0"/>
<evidence type="ECO:0000313" key="8">
    <source>
        <dbReference type="EMBL" id="OCF38156.1"/>
    </source>
</evidence>
<feature type="compositionally biased region" description="Basic residues" evidence="6">
    <location>
        <begin position="415"/>
        <end position="424"/>
    </location>
</feature>
<feature type="compositionally biased region" description="Basic and acidic residues" evidence="6">
    <location>
        <begin position="72"/>
        <end position="92"/>
    </location>
</feature>
<comment type="subcellular location">
    <subcellularLocation>
        <location evidence="1">Endoplasmic reticulum membrane</location>
        <topology evidence="1">Multi-pass membrane protein</topology>
    </subcellularLocation>
</comment>
<organism evidence="8 9">
    <name type="scientific">Kwoniella heveanensis BCC8398</name>
    <dbReference type="NCBI Taxonomy" id="1296120"/>
    <lineage>
        <taxon>Eukaryota</taxon>
        <taxon>Fungi</taxon>
        <taxon>Dikarya</taxon>
        <taxon>Basidiomycota</taxon>
        <taxon>Agaricomycotina</taxon>
        <taxon>Tremellomycetes</taxon>
        <taxon>Tremellales</taxon>
        <taxon>Cryptococcaceae</taxon>
        <taxon>Kwoniella</taxon>
    </lineage>
</organism>
<evidence type="ECO:0000256" key="5">
    <source>
        <dbReference type="ARBA" id="ARBA00023136"/>
    </source>
</evidence>
<name>A0A1B9H4G0_9TREE</name>
<evidence type="ECO:0000256" key="1">
    <source>
        <dbReference type="ARBA" id="ARBA00004477"/>
    </source>
</evidence>
<dbReference type="OrthoDB" id="3193718at2759"/>
<dbReference type="PANTHER" id="PTHR31394">
    <property type="entry name" value="TRANSMEMBRANE PROTEIN 199"/>
    <property type="match status" value="1"/>
</dbReference>
<keyword evidence="2 7" id="KW-0812">Transmembrane</keyword>
<keyword evidence="3" id="KW-0256">Endoplasmic reticulum</keyword>
<keyword evidence="4 7" id="KW-1133">Transmembrane helix</keyword>
<evidence type="ECO:0000256" key="2">
    <source>
        <dbReference type="ARBA" id="ARBA00022692"/>
    </source>
</evidence>
<feature type="transmembrane region" description="Helical" evidence="7">
    <location>
        <begin position="286"/>
        <end position="309"/>
    </location>
</feature>
<evidence type="ECO:0008006" key="10">
    <source>
        <dbReference type="Google" id="ProtNLM"/>
    </source>
</evidence>
<keyword evidence="5 7" id="KW-0472">Membrane</keyword>
<proteinExistence type="predicted"/>